<dbReference type="InterPro" id="IPR025685">
    <property type="entry name" value="YoaP-like_dom"/>
</dbReference>
<organism evidence="2 3">
    <name type="scientific">Faecalicatena contorta</name>
    <dbReference type="NCBI Taxonomy" id="39482"/>
    <lineage>
        <taxon>Bacteria</taxon>
        <taxon>Bacillati</taxon>
        <taxon>Bacillota</taxon>
        <taxon>Clostridia</taxon>
        <taxon>Lachnospirales</taxon>
        <taxon>Lachnospiraceae</taxon>
        <taxon>Faecalicatena</taxon>
    </lineage>
</organism>
<dbReference type="Gene3D" id="3.40.630.30">
    <property type="match status" value="1"/>
</dbReference>
<evidence type="ECO:0000313" key="2">
    <source>
        <dbReference type="EMBL" id="CUN74826.1"/>
    </source>
</evidence>
<dbReference type="Proteomes" id="UP000095544">
    <property type="component" value="Unassembled WGS sequence"/>
</dbReference>
<accession>A0A173ZH60</accession>
<name>A0A173ZH60_9FIRM</name>
<dbReference type="InterPro" id="IPR016181">
    <property type="entry name" value="Acyl_CoA_acyltransferase"/>
</dbReference>
<dbReference type="STRING" id="39482.ERS852491_00419"/>
<proteinExistence type="predicted"/>
<dbReference type="AlphaFoldDB" id="A0A173ZH60"/>
<dbReference type="EMBL" id="CYZU01000002">
    <property type="protein sequence ID" value="CUN74826.1"/>
    <property type="molecule type" value="Genomic_DNA"/>
</dbReference>
<protein>
    <recommendedName>
        <fullName evidence="1">YoaP-like domain-containing protein</fullName>
    </recommendedName>
</protein>
<gene>
    <name evidence="2" type="ORF">ERS852491_00419</name>
</gene>
<dbReference type="SUPFAM" id="SSF55729">
    <property type="entry name" value="Acyl-CoA N-acyltransferases (Nat)"/>
    <property type="match status" value="1"/>
</dbReference>
<dbReference type="Pfam" id="PF14268">
    <property type="entry name" value="YoaP"/>
    <property type="match status" value="1"/>
</dbReference>
<dbReference type="CDD" id="cd04301">
    <property type="entry name" value="NAT_SF"/>
    <property type="match status" value="1"/>
</dbReference>
<reference evidence="2 3" key="1">
    <citation type="submission" date="2015-09" db="EMBL/GenBank/DDBJ databases">
        <authorList>
            <consortium name="Pathogen Informatics"/>
        </authorList>
    </citation>
    <scope>NUCLEOTIDE SEQUENCE [LARGE SCALE GENOMIC DNA]</scope>
    <source>
        <strain evidence="2 3">2789STDY5834876</strain>
    </source>
</reference>
<feature type="domain" description="YoaP-like" evidence="1">
    <location>
        <begin position="233"/>
        <end position="274"/>
    </location>
</feature>
<sequence>MTYRCHVLYVNLNKENNRCAGYAAEKREKTYMELIVLTKENLEKEHICCAISNNKDCQVASKKAWLGDRLDEGLVFLKGDVRGKCFIEYIPAESAWVPVKAPGYMYIDCFWVSGKFKEQGYSSQLLEECILDSRKKGKKGLVVLSSAKKRPFLMDPGYLKYKGFETVDTAEPFYELMYLPFTENVDKPAFMEHVKNPHVDEKGYVAYYTNQCPFTAKYIPILEAAALKNQVPWRSVKIETAEQAQSAPAPFTSFSLFYDGEFVTNEILSEKKFESMIQKKN</sequence>
<evidence type="ECO:0000259" key="1">
    <source>
        <dbReference type="Pfam" id="PF14268"/>
    </source>
</evidence>
<evidence type="ECO:0000313" key="3">
    <source>
        <dbReference type="Proteomes" id="UP000095544"/>
    </source>
</evidence>